<organism evidence="1 2">
    <name type="scientific">Caldibacillus debilis</name>
    <dbReference type="NCBI Taxonomy" id="301148"/>
    <lineage>
        <taxon>Bacteria</taxon>
        <taxon>Bacillati</taxon>
        <taxon>Bacillota</taxon>
        <taxon>Bacilli</taxon>
        <taxon>Bacillales</taxon>
        <taxon>Bacillaceae</taxon>
        <taxon>Caldibacillus</taxon>
    </lineage>
</organism>
<dbReference type="Proteomes" id="UP000075683">
    <property type="component" value="Unassembled WGS sequence"/>
</dbReference>
<name>A0A150MEN1_9BACI</name>
<comment type="caution">
    <text evidence="1">The sequence shown here is derived from an EMBL/GenBank/DDBJ whole genome shotgun (WGS) entry which is preliminary data.</text>
</comment>
<gene>
    <name evidence="1" type="ORF">B4135_1048</name>
</gene>
<dbReference type="AlphaFoldDB" id="A0A150MEN1"/>
<reference evidence="1 2" key="1">
    <citation type="submission" date="2016-01" db="EMBL/GenBank/DDBJ databases">
        <title>Draft Genome Sequences of Seven Thermophilic Sporeformers Isolated from Foods.</title>
        <authorList>
            <person name="Berendsen E.M."/>
            <person name="Wells-Bennik M.H."/>
            <person name="Krawcyk A.O."/>
            <person name="De Jong A."/>
            <person name="Holsappel S."/>
            <person name="Eijlander R.T."/>
            <person name="Kuipers O.P."/>
        </authorList>
    </citation>
    <scope>NUCLEOTIDE SEQUENCE [LARGE SCALE GENOMIC DNA]</scope>
    <source>
        <strain evidence="1 2">B4135</strain>
    </source>
</reference>
<accession>A0A150MEN1</accession>
<proteinExistence type="predicted"/>
<evidence type="ECO:0000313" key="1">
    <source>
        <dbReference type="EMBL" id="KYD22926.1"/>
    </source>
</evidence>
<evidence type="ECO:0000313" key="2">
    <source>
        <dbReference type="Proteomes" id="UP000075683"/>
    </source>
</evidence>
<sequence length="37" mass="4541">MIFFRSFHGFIPYLILNQANKFKFWGGEILCLLFWEN</sequence>
<protein>
    <submittedName>
        <fullName evidence="1">Uncharacterized protein</fullName>
    </submittedName>
</protein>
<dbReference type="EMBL" id="LQYT01000005">
    <property type="protein sequence ID" value="KYD22926.1"/>
    <property type="molecule type" value="Genomic_DNA"/>
</dbReference>
<dbReference type="STRING" id="301148.B4135_1048"/>